<feature type="region of interest" description="Disordered" evidence="1">
    <location>
        <begin position="1"/>
        <end position="70"/>
    </location>
</feature>
<sequence length="86" mass="9570">MRLLTEPMAISELQGPQGPGKGPEGEWDDSGRHCCTSRPGFSRAHFFFTPSPDKDLSGRDNRINNPSQSSTVLLNSRLDINTWHDT</sequence>
<gene>
    <name evidence="2" type="ORF">EYF80_035047</name>
</gene>
<evidence type="ECO:0000256" key="1">
    <source>
        <dbReference type="SAM" id="MobiDB-lite"/>
    </source>
</evidence>
<name>A0A4Z2GPQ2_9TELE</name>
<feature type="compositionally biased region" description="Basic and acidic residues" evidence="1">
    <location>
        <begin position="52"/>
        <end position="62"/>
    </location>
</feature>
<dbReference type="Proteomes" id="UP000314294">
    <property type="component" value="Unassembled WGS sequence"/>
</dbReference>
<keyword evidence="3" id="KW-1185">Reference proteome</keyword>
<proteinExistence type="predicted"/>
<reference evidence="2 3" key="1">
    <citation type="submission" date="2019-03" db="EMBL/GenBank/DDBJ databases">
        <title>First draft genome of Liparis tanakae, snailfish: a comprehensive survey of snailfish specific genes.</title>
        <authorList>
            <person name="Kim W."/>
            <person name="Song I."/>
            <person name="Jeong J.-H."/>
            <person name="Kim D."/>
            <person name="Kim S."/>
            <person name="Ryu S."/>
            <person name="Song J.Y."/>
            <person name="Lee S.K."/>
        </authorList>
    </citation>
    <scope>NUCLEOTIDE SEQUENCE [LARGE SCALE GENOMIC DNA]</scope>
    <source>
        <tissue evidence="2">Muscle</tissue>
    </source>
</reference>
<protein>
    <submittedName>
        <fullName evidence="2">Uncharacterized protein</fullName>
    </submittedName>
</protein>
<evidence type="ECO:0000313" key="2">
    <source>
        <dbReference type="EMBL" id="TNN54764.1"/>
    </source>
</evidence>
<comment type="caution">
    <text evidence="2">The sequence shown here is derived from an EMBL/GenBank/DDBJ whole genome shotgun (WGS) entry which is preliminary data.</text>
</comment>
<evidence type="ECO:0000313" key="3">
    <source>
        <dbReference type="Proteomes" id="UP000314294"/>
    </source>
</evidence>
<dbReference type="AlphaFoldDB" id="A0A4Z2GPQ2"/>
<accession>A0A4Z2GPQ2</accession>
<dbReference type="EMBL" id="SRLO01000475">
    <property type="protein sequence ID" value="TNN54764.1"/>
    <property type="molecule type" value="Genomic_DNA"/>
</dbReference>
<organism evidence="2 3">
    <name type="scientific">Liparis tanakae</name>
    <name type="common">Tanaka's snailfish</name>
    <dbReference type="NCBI Taxonomy" id="230148"/>
    <lineage>
        <taxon>Eukaryota</taxon>
        <taxon>Metazoa</taxon>
        <taxon>Chordata</taxon>
        <taxon>Craniata</taxon>
        <taxon>Vertebrata</taxon>
        <taxon>Euteleostomi</taxon>
        <taxon>Actinopterygii</taxon>
        <taxon>Neopterygii</taxon>
        <taxon>Teleostei</taxon>
        <taxon>Neoteleostei</taxon>
        <taxon>Acanthomorphata</taxon>
        <taxon>Eupercaria</taxon>
        <taxon>Perciformes</taxon>
        <taxon>Cottioidei</taxon>
        <taxon>Cottales</taxon>
        <taxon>Liparidae</taxon>
        <taxon>Liparis</taxon>
    </lineage>
</organism>